<evidence type="ECO:0000256" key="2">
    <source>
        <dbReference type="SAM" id="Phobius"/>
    </source>
</evidence>
<dbReference type="GO" id="GO:0016020">
    <property type="term" value="C:membrane"/>
    <property type="evidence" value="ECO:0007669"/>
    <property type="project" value="InterPro"/>
</dbReference>
<dbReference type="PANTHER" id="PTHR32089">
    <property type="entry name" value="METHYL-ACCEPTING CHEMOTAXIS PROTEIN MCPB"/>
    <property type="match status" value="1"/>
</dbReference>
<accession>A0A1W1CY83</accession>
<dbReference type="InterPro" id="IPR013587">
    <property type="entry name" value="Nitrate/nitrite_sensing"/>
</dbReference>
<keyword evidence="2" id="KW-0812">Transmembrane</keyword>
<organism evidence="4">
    <name type="scientific">hydrothermal vent metagenome</name>
    <dbReference type="NCBI Taxonomy" id="652676"/>
    <lineage>
        <taxon>unclassified sequences</taxon>
        <taxon>metagenomes</taxon>
        <taxon>ecological metagenomes</taxon>
    </lineage>
</organism>
<name>A0A1W1CY83_9ZZZZ</name>
<evidence type="ECO:0000313" key="4">
    <source>
        <dbReference type="EMBL" id="SFV70622.1"/>
    </source>
</evidence>
<keyword evidence="2" id="KW-1133">Transmembrane helix</keyword>
<evidence type="ECO:0000256" key="1">
    <source>
        <dbReference type="ARBA" id="ARBA00023224"/>
    </source>
</evidence>
<dbReference type="GO" id="GO:0007165">
    <property type="term" value="P:signal transduction"/>
    <property type="evidence" value="ECO:0007669"/>
    <property type="project" value="UniProtKB-KW"/>
</dbReference>
<reference evidence="4" key="1">
    <citation type="submission" date="2016-10" db="EMBL/GenBank/DDBJ databases">
        <authorList>
            <person name="de Groot N.N."/>
        </authorList>
    </citation>
    <scope>NUCLEOTIDE SEQUENCE</scope>
</reference>
<gene>
    <name evidence="4" type="ORF">MNB_SM-5-237</name>
</gene>
<feature type="transmembrane region" description="Helical" evidence="2">
    <location>
        <begin position="232"/>
        <end position="252"/>
    </location>
</feature>
<protein>
    <submittedName>
        <fullName evidence="4">Methyl-accepting chemotaxis protein</fullName>
    </submittedName>
</protein>
<keyword evidence="2" id="KW-0472">Membrane</keyword>
<dbReference type="PROSITE" id="PS50111">
    <property type="entry name" value="CHEMOTAXIS_TRANSDUC_2"/>
    <property type="match status" value="1"/>
</dbReference>
<dbReference type="SMART" id="SM00283">
    <property type="entry name" value="MA"/>
    <property type="match status" value="1"/>
</dbReference>
<dbReference type="Pfam" id="PF00015">
    <property type="entry name" value="MCPsignal"/>
    <property type="match status" value="1"/>
</dbReference>
<dbReference type="PANTHER" id="PTHR32089:SF112">
    <property type="entry name" value="LYSOZYME-LIKE PROTEIN-RELATED"/>
    <property type="match status" value="1"/>
</dbReference>
<dbReference type="Gene3D" id="1.10.287.950">
    <property type="entry name" value="Methyl-accepting chemotaxis protein"/>
    <property type="match status" value="1"/>
</dbReference>
<proteinExistence type="predicted"/>
<evidence type="ECO:0000259" key="3">
    <source>
        <dbReference type="PROSITE" id="PS50111"/>
    </source>
</evidence>
<dbReference type="InterPro" id="IPR004089">
    <property type="entry name" value="MCPsignal_dom"/>
</dbReference>
<feature type="domain" description="Methyl-accepting transducer" evidence="3">
    <location>
        <begin position="312"/>
        <end position="569"/>
    </location>
</feature>
<dbReference type="AlphaFoldDB" id="A0A1W1CY83"/>
<dbReference type="Pfam" id="PF08376">
    <property type="entry name" value="NIT"/>
    <property type="match status" value="1"/>
</dbReference>
<dbReference type="EMBL" id="FPHH01000152">
    <property type="protein sequence ID" value="SFV70622.1"/>
    <property type="molecule type" value="Genomic_DNA"/>
</dbReference>
<dbReference type="SUPFAM" id="SSF58104">
    <property type="entry name" value="Methyl-accepting chemotaxis protein (MCP) signaling domain"/>
    <property type="match status" value="1"/>
</dbReference>
<sequence length="584" mass="65344">MQILPNQRKSTDKRYKEYLSYANTLEKSHLSKELQERITKLNNSLSRLHQIRAEVSRLQISMKDAIKYYTQTNAKMLDVVSSSIKIATDPTMVRGLVAYADFLHAKEKAGIERAVLSGTFAKDRFVSGMFVKFISLVSAQNSYTQAFLSVADSNAKELYFSFMKSPVVDEVNRMRAIAIKHAVSGNFGVSSEYWFKTITKKINLLKKVDDALALHNAKVLESLIEKKDKETYSLLVADILFTIIIIVVILSISRSINRSVRDSLEKIECVSSNLDLSCNVVVEGKDEISQISRALHKMIVAFKESVYHTKDVSAEVSHNNEKLDAILERLLTNSQTEEKEIQSIDKIVTEMGGKLNTIEDSTITVSENLEHTATTLDDFVNRLHDVIAKIEESSQEQTELNEKVLGLTTQTQSIKDILSIIADIADQTNLLALNAAIEAARAGEHGRGFAVVADEVRKLAERTQKSLHEINTSTNVITQSVDEISTTSQTTMSNMLGISNAAQELIVSANTTKDELSLTEEKSKDVMYQSVYVTTKIKELITFMQEVVAITKQTNGIRVDVSAISDDLTRHTQTLNRELEKFKI</sequence>
<keyword evidence="1" id="KW-0807">Transducer</keyword>